<feature type="domain" description="Methyltransferase" evidence="1">
    <location>
        <begin position="60"/>
        <end position="111"/>
    </location>
</feature>
<dbReference type="InterPro" id="IPR029063">
    <property type="entry name" value="SAM-dependent_MTases_sf"/>
</dbReference>
<reference evidence="2 3" key="1">
    <citation type="submission" date="2014-06" db="EMBL/GenBank/DDBJ databases">
        <title>The Genome of the Aflatoxigenic Filamentous Fungus Aspergillus nomius.</title>
        <authorList>
            <person name="Moore M.G."/>
            <person name="Shannon B.M."/>
            <person name="Brian M.M."/>
        </authorList>
    </citation>
    <scope>NUCLEOTIDE SEQUENCE [LARGE SCALE GENOMIC DNA]</scope>
    <source>
        <strain evidence="2 3">NRRL 13137</strain>
    </source>
</reference>
<gene>
    <name evidence="2" type="ORF">ANOM_003410</name>
</gene>
<dbReference type="CDD" id="cd02440">
    <property type="entry name" value="AdoMet_MTases"/>
    <property type="match status" value="1"/>
</dbReference>
<dbReference type="InterPro" id="IPR025714">
    <property type="entry name" value="Methyltranfer_dom"/>
</dbReference>
<dbReference type="RefSeq" id="XP_015408847.1">
    <property type="nucleotide sequence ID" value="XM_015548667.1"/>
</dbReference>
<dbReference type="EMBL" id="JNOM01000066">
    <property type="protein sequence ID" value="KNG87924.1"/>
    <property type="molecule type" value="Genomic_DNA"/>
</dbReference>
<comment type="caution">
    <text evidence="2">The sequence shown here is derived from an EMBL/GenBank/DDBJ whole genome shotgun (WGS) entry which is preliminary data.</text>
</comment>
<proteinExistence type="predicted"/>
<dbReference type="GeneID" id="26805214"/>
<dbReference type="Proteomes" id="UP000037505">
    <property type="component" value="Unassembled WGS sequence"/>
</dbReference>
<organism evidence="2 3">
    <name type="scientific">Aspergillus nomiae NRRL (strain ATCC 15546 / NRRL 13137 / CBS 260.88 / M93)</name>
    <dbReference type="NCBI Taxonomy" id="1509407"/>
    <lineage>
        <taxon>Eukaryota</taxon>
        <taxon>Fungi</taxon>
        <taxon>Dikarya</taxon>
        <taxon>Ascomycota</taxon>
        <taxon>Pezizomycotina</taxon>
        <taxon>Eurotiomycetes</taxon>
        <taxon>Eurotiomycetidae</taxon>
        <taxon>Eurotiales</taxon>
        <taxon>Aspergillaceae</taxon>
        <taxon>Aspergillus</taxon>
        <taxon>Aspergillus subgen. Circumdati</taxon>
    </lineage>
</organism>
<keyword evidence="3" id="KW-1185">Reference proteome</keyword>
<dbReference type="Pfam" id="PF13847">
    <property type="entry name" value="Methyltransf_31"/>
    <property type="match status" value="1"/>
</dbReference>
<evidence type="ECO:0000313" key="3">
    <source>
        <dbReference type="Proteomes" id="UP000037505"/>
    </source>
</evidence>
<name>A0A0L1J868_ASPN3</name>
<sequence length="307" mass="34351">MSDSKGCRSNSDDSAYLAEYYDLQVKADVTTLNAQGDAKVYLSALKRQMESYYPLDHHGEHLVVLDVGTGTGRVLANLATDAVRESIPLSNVEFIGVDKEPSMIHRALAVQRETPSMSHIGRIDWLVGGVLHLLSAELLETHINQVDLLLSASGGVNLLFRAGELVRFFAQAAALLRPRSGRFYLSVKKDLLLTKSTTKPMNENTTDTGSCERHEFPSELHEGIIYRQLPIESPVLDGIIKRTLYQLQVIKRTDAGREEIVEESHIECVQRIWKESELLECFKEAGLECVGIIHASHETYYVLKQTE</sequence>
<evidence type="ECO:0000259" key="1">
    <source>
        <dbReference type="Pfam" id="PF13847"/>
    </source>
</evidence>
<dbReference type="OrthoDB" id="5339271at2759"/>
<evidence type="ECO:0000313" key="2">
    <source>
        <dbReference type="EMBL" id="KNG87924.1"/>
    </source>
</evidence>
<dbReference type="Gene3D" id="3.40.50.150">
    <property type="entry name" value="Vaccinia Virus protein VP39"/>
    <property type="match status" value="1"/>
</dbReference>
<dbReference type="AlphaFoldDB" id="A0A0L1J868"/>
<accession>A0A0L1J868</accession>
<protein>
    <recommendedName>
        <fullName evidence="1">Methyltransferase domain-containing protein</fullName>
    </recommendedName>
</protein>
<dbReference type="SUPFAM" id="SSF53335">
    <property type="entry name" value="S-adenosyl-L-methionine-dependent methyltransferases"/>
    <property type="match status" value="1"/>
</dbReference>